<dbReference type="PANTHER" id="PTHR36173:SF2">
    <property type="entry name" value="RIBONUCLEASE VAPC16"/>
    <property type="match status" value="1"/>
</dbReference>
<dbReference type="GO" id="GO:0004518">
    <property type="term" value="F:nuclease activity"/>
    <property type="evidence" value="ECO:0007669"/>
    <property type="project" value="UniProtKB-KW"/>
</dbReference>
<dbReference type="Gene3D" id="3.40.50.1010">
    <property type="entry name" value="5'-nuclease"/>
    <property type="match status" value="1"/>
</dbReference>
<organism evidence="6 7">
    <name type="scientific">Glycomyces artemisiae</name>
    <dbReference type="NCBI Taxonomy" id="1076443"/>
    <lineage>
        <taxon>Bacteria</taxon>
        <taxon>Bacillati</taxon>
        <taxon>Actinomycetota</taxon>
        <taxon>Actinomycetes</taxon>
        <taxon>Glycomycetales</taxon>
        <taxon>Glycomycetaceae</taxon>
        <taxon>Glycomyces</taxon>
    </lineage>
</organism>
<gene>
    <name evidence="6" type="ORF">B0I28_105241</name>
</gene>
<dbReference type="Pfam" id="PF01850">
    <property type="entry name" value="PIN"/>
    <property type="match status" value="1"/>
</dbReference>
<dbReference type="PANTHER" id="PTHR36173">
    <property type="entry name" value="RIBONUCLEASE VAPC16-RELATED"/>
    <property type="match status" value="1"/>
</dbReference>
<evidence type="ECO:0000256" key="3">
    <source>
        <dbReference type="ARBA" id="ARBA00022801"/>
    </source>
</evidence>
<feature type="domain" description="PIN" evidence="5">
    <location>
        <begin position="3"/>
        <end position="113"/>
    </location>
</feature>
<dbReference type="InterPro" id="IPR041705">
    <property type="entry name" value="PIN_Sll0205"/>
</dbReference>
<evidence type="ECO:0000259" key="5">
    <source>
        <dbReference type="Pfam" id="PF01850"/>
    </source>
</evidence>
<proteinExistence type="predicted"/>
<protein>
    <submittedName>
        <fullName evidence="6">PIN domain nuclease of toxin-antitoxin system</fullName>
    </submittedName>
</protein>
<dbReference type="RefSeq" id="WP_106364605.1">
    <property type="nucleotide sequence ID" value="NZ_PVTJ01000005.1"/>
</dbReference>
<evidence type="ECO:0000313" key="7">
    <source>
        <dbReference type="Proteomes" id="UP000238176"/>
    </source>
</evidence>
<keyword evidence="2" id="KW-0479">Metal-binding</keyword>
<dbReference type="OrthoDB" id="9798990at2"/>
<evidence type="ECO:0000256" key="4">
    <source>
        <dbReference type="ARBA" id="ARBA00022842"/>
    </source>
</evidence>
<name>A0A2T0UL01_9ACTN</name>
<evidence type="ECO:0000313" key="6">
    <source>
        <dbReference type="EMBL" id="PRY58528.1"/>
    </source>
</evidence>
<keyword evidence="4" id="KW-0460">Magnesium</keyword>
<evidence type="ECO:0000256" key="2">
    <source>
        <dbReference type="ARBA" id="ARBA00022723"/>
    </source>
</evidence>
<dbReference type="InterPro" id="IPR029060">
    <property type="entry name" value="PIN-like_dom_sf"/>
</dbReference>
<dbReference type="Proteomes" id="UP000238176">
    <property type="component" value="Unassembled WGS sequence"/>
</dbReference>
<dbReference type="EMBL" id="PVTJ01000005">
    <property type="protein sequence ID" value="PRY58528.1"/>
    <property type="molecule type" value="Genomic_DNA"/>
</dbReference>
<keyword evidence="3" id="KW-0378">Hydrolase</keyword>
<keyword evidence="1" id="KW-0540">Nuclease</keyword>
<accession>A0A2T0UL01</accession>
<keyword evidence="7" id="KW-1185">Reference proteome</keyword>
<comment type="caution">
    <text evidence="6">The sequence shown here is derived from an EMBL/GenBank/DDBJ whole genome shotgun (WGS) entry which is preliminary data.</text>
</comment>
<dbReference type="GO" id="GO:0016787">
    <property type="term" value="F:hydrolase activity"/>
    <property type="evidence" value="ECO:0007669"/>
    <property type="project" value="UniProtKB-KW"/>
</dbReference>
<dbReference type="SUPFAM" id="SSF88723">
    <property type="entry name" value="PIN domain-like"/>
    <property type="match status" value="1"/>
</dbReference>
<sequence length="127" mass="14193">MLLLDSQTALWVMDDNPRLGDRARQRIEAASAVHVSVATVWELTIKSMLGKLKIPDDFADRVESSGLELLEISADHAEGLRDFPELLRHDPFDRLIISQAYQHRLTLLTADAVLLGLGRDFVVDSTV</sequence>
<dbReference type="CDD" id="cd09872">
    <property type="entry name" value="PIN_Sll0205-like"/>
    <property type="match status" value="1"/>
</dbReference>
<evidence type="ECO:0000256" key="1">
    <source>
        <dbReference type="ARBA" id="ARBA00022722"/>
    </source>
</evidence>
<dbReference type="AlphaFoldDB" id="A0A2T0UL01"/>
<dbReference type="GO" id="GO:0046872">
    <property type="term" value="F:metal ion binding"/>
    <property type="evidence" value="ECO:0007669"/>
    <property type="project" value="UniProtKB-KW"/>
</dbReference>
<dbReference type="InterPro" id="IPR052919">
    <property type="entry name" value="TA_system_RNase"/>
</dbReference>
<reference evidence="6 7" key="1">
    <citation type="submission" date="2018-03" db="EMBL/GenBank/DDBJ databases">
        <title>Genomic Encyclopedia of Type Strains, Phase III (KMG-III): the genomes of soil and plant-associated and newly described type strains.</title>
        <authorList>
            <person name="Whitman W."/>
        </authorList>
    </citation>
    <scope>NUCLEOTIDE SEQUENCE [LARGE SCALE GENOMIC DNA]</scope>
    <source>
        <strain evidence="6 7">CGMCC 4.7067</strain>
    </source>
</reference>
<dbReference type="InterPro" id="IPR002716">
    <property type="entry name" value="PIN_dom"/>
</dbReference>